<dbReference type="Proteomes" id="UP000287171">
    <property type="component" value="Unassembled WGS sequence"/>
</dbReference>
<dbReference type="OrthoDB" id="9804819at2"/>
<evidence type="ECO:0000259" key="5">
    <source>
        <dbReference type="PROSITE" id="PS50893"/>
    </source>
</evidence>
<protein>
    <submittedName>
        <fullName evidence="6">ABC transporter ATP-binding protein</fullName>
    </submittedName>
</protein>
<organism evidence="6 7">
    <name type="scientific">Dictyobacter alpinus</name>
    <dbReference type="NCBI Taxonomy" id="2014873"/>
    <lineage>
        <taxon>Bacteria</taxon>
        <taxon>Bacillati</taxon>
        <taxon>Chloroflexota</taxon>
        <taxon>Ktedonobacteria</taxon>
        <taxon>Ktedonobacterales</taxon>
        <taxon>Dictyobacteraceae</taxon>
        <taxon>Dictyobacter</taxon>
    </lineage>
</organism>
<keyword evidence="7" id="KW-1185">Reference proteome</keyword>
<dbReference type="InterPro" id="IPR027417">
    <property type="entry name" value="P-loop_NTPase"/>
</dbReference>
<dbReference type="PANTHER" id="PTHR43335:SF4">
    <property type="entry name" value="ABC TRANSPORTER, ATP-BINDING PROTEIN"/>
    <property type="match status" value="1"/>
</dbReference>
<dbReference type="AlphaFoldDB" id="A0A402B663"/>
<dbReference type="InterPro" id="IPR017871">
    <property type="entry name" value="ABC_transporter-like_CS"/>
</dbReference>
<sequence length="355" mass="39659">MDDPPKKISSHDKRPSEHAEIVLQTEDLTKCFDTFTAVDHLSIEMYRGDVYGLLGPNGSGKTTTIRMLLGLIHPTSGQVTVLRHSINDRRQRYQALWHVGAIVEEPVFYPFLTGRENLRGVATFACMPDNVTTNERIEEVLELVDLATYARLAYHKYSLGMKQRLALAATLLHYPQVIILDEPTNGLDPAGVVEVRELITHLAQQGISILLSSHQLHEIQQICSRVAIIKRGKLLVQGSVQDLLSEKQCITMSFPDPATLERAELILHTQPQEGTLWMRNARTIEVEPDANWIPPGGKVLELETTMEQAAIVNAFLGARGIYAAEIRRRNTSLEQYFLELTGLPPHVTPSSSQSS</sequence>
<dbReference type="Gene3D" id="3.40.50.300">
    <property type="entry name" value="P-loop containing nucleotide triphosphate hydrolases"/>
    <property type="match status" value="1"/>
</dbReference>
<proteinExistence type="inferred from homology"/>
<gene>
    <name evidence="6" type="ORF">KDA_23030</name>
</gene>
<comment type="caution">
    <text evidence="6">The sequence shown here is derived from an EMBL/GenBank/DDBJ whole genome shotgun (WGS) entry which is preliminary data.</text>
</comment>
<dbReference type="EMBL" id="BIFT01000001">
    <property type="protein sequence ID" value="GCE26819.1"/>
    <property type="molecule type" value="Genomic_DNA"/>
</dbReference>
<name>A0A402B663_9CHLR</name>
<accession>A0A402B663</accession>
<dbReference type="PROSITE" id="PS50893">
    <property type="entry name" value="ABC_TRANSPORTER_2"/>
    <property type="match status" value="1"/>
</dbReference>
<dbReference type="InterPro" id="IPR003439">
    <property type="entry name" value="ABC_transporter-like_ATP-bd"/>
</dbReference>
<dbReference type="GO" id="GO:0016887">
    <property type="term" value="F:ATP hydrolysis activity"/>
    <property type="evidence" value="ECO:0007669"/>
    <property type="project" value="InterPro"/>
</dbReference>
<keyword evidence="3" id="KW-0547">Nucleotide-binding</keyword>
<evidence type="ECO:0000256" key="1">
    <source>
        <dbReference type="ARBA" id="ARBA00005417"/>
    </source>
</evidence>
<evidence type="ECO:0000256" key="4">
    <source>
        <dbReference type="ARBA" id="ARBA00022840"/>
    </source>
</evidence>
<dbReference type="Pfam" id="PF00005">
    <property type="entry name" value="ABC_tran"/>
    <property type="match status" value="1"/>
</dbReference>
<reference evidence="7" key="1">
    <citation type="submission" date="2018-12" db="EMBL/GenBank/DDBJ databases">
        <title>Tengunoibacter tsumagoiensis gen. nov., sp. nov., Dictyobacter kobayashii sp. nov., D. alpinus sp. nov., and D. joshuensis sp. nov. and description of Dictyobacteraceae fam. nov. within the order Ktedonobacterales isolated from Tengu-no-mugimeshi.</title>
        <authorList>
            <person name="Wang C.M."/>
            <person name="Zheng Y."/>
            <person name="Sakai Y."/>
            <person name="Toyoda A."/>
            <person name="Minakuchi Y."/>
            <person name="Abe K."/>
            <person name="Yokota A."/>
            <person name="Yabe S."/>
        </authorList>
    </citation>
    <scope>NUCLEOTIDE SEQUENCE [LARGE SCALE GENOMIC DNA]</scope>
    <source>
        <strain evidence="7">Uno16</strain>
    </source>
</reference>
<dbReference type="PANTHER" id="PTHR43335">
    <property type="entry name" value="ABC TRANSPORTER, ATP-BINDING PROTEIN"/>
    <property type="match status" value="1"/>
</dbReference>
<evidence type="ECO:0000256" key="2">
    <source>
        <dbReference type="ARBA" id="ARBA00022448"/>
    </source>
</evidence>
<dbReference type="CDD" id="cd03268">
    <property type="entry name" value="ABC_BcrA_bacitracin_resist"/>
    <property type="match status" value="1"/>
</dbReference>
<dbReference type="SUPFAM" id="SSF52540">
    <property type="entry name" value="P-loop containing nucleoside triphosphate hydrolases"/>
    <property type="match status" value="1"/>
</dbReference>
<evidence type="ECO:0000256" key="3">
    <source>
        <dbReference type="ARBA" id="ARBA00022741"/>
    </source>
</evidence>
<evidence type="ECO:0000313" key="6">
    <source>
        <dbReference type="EMBL" id="GCE26819.1"/>
    </source>
</evidence>
<dbReference type="InterPro" id="IPR003593">
    <property type="entry name" value="AAA+_ATPase"/>
</dbReference>
<comment type="similarity">
    <text evidence="1">Belongs to the ABC transporter superfamily.</text>
</comment>
<dbReference type="GO" id="GO:0005524">
    <property type="term" value="F:ATP binding"/>
    <property type="evidence" value="ECO:0007669"/>
    <property type="project" value="UniProtKB-KW"/>
</dbReference>
<dbReference type="SMART" id="SM00382">
    <property type="entry name" value="AAA"/>
    <property type="match status" value="1"/>
</dbReference>
<dbReference type="PROSITE" id="PS00211">
    <property type="entry name" value="ABC_TRANSPORTER_1"/>
    <property type="match status" value="1"/>
</dbReference>
<keyword evidence="4 6" id="KW-0067">ATP-binding</keyword>
<evidence type="ECO:0000313" key="7">
    <source>
        <dbReference type="Proteomes" id="UP000287171"/>
    </source>
</evidence>
<keyword evidence="2" id="KW-0813">Transport</keyword>
<feature type="domain" description="ABC transporter" evidence="5">
    <location>
        <begin position="23"/>
        <end position="256"/>
    </location>
</feature>
<dbReference type="RefSeq" id="WP_126627232.1">
    <property type="nucleotide sequence ID" value="NZ_BIFT01000001.1"/>
</dbReference>